<dbReference type="PANTHER" id="PTHR47506:SF1">
    <property type="entry name" value="HTH-TYPE TRANSCRIPTIONAL REGULATOR YJDC"/>
    <property type="match status" value="1"/>
</dbReference>
<dbReference type="InterPro" id="IPR013113">
    <property type="entry name" value="SIP_FAD-bd"/>
</dbReference>
<gene>
    <name evidence="6" type="ORF">I1A49_45625</name>
</gene>
<dbReference type="PANTHER" id="PTHR47506">
    <property type="entry name" value="TRANSCRIPTIONAL REGULATORY PROTEIN"/>
    <property type="match status" value="1"/>
</dbReference>
<evidence type="ECO:0000256" key="1">
    <source>
        <dbReference type="ARBA" id="ARBA00023015"/>
    </source>
</evidence>
<protein>
    <submittedName>
        <fullName evidence="6">TetR family transcriptional regulator</fullName>
    </submittedName>
</protein>
<keyword evidence="7" id="KW-1185">Reference proteome</keyword>
<organism evidence="6 7">
    <name type="scientific">Streptomyces malaysiensis</name>
    <dbReference type="NCBI Taxonomy" id="92644"/>
    <lineage>
        <taxon>Bacteria</taxon>
        <taxon>Bacillati</taxon>
        <taxon>Actinomycetota</taxon>
        <taxon>Actinomycetes</taxon>
        <taxon>Kitasatosporales</taxon>
        <taxon>Streptomycetaceae</taxon>
        <taxon>Streptomyces</taxon>
        <taxon>Streptomyces violaceusniger group</taxon>
    </lineage>
</organism>
<evidence type="ECO:0000256" key="4">
    <source>
        <dbReference type="PROSITE-ProRule" id="PRU00335"/>
    </source>
</evidence>
<dbReference type="PROSITE" id="PS50977">
    <property type="entry name" value="HTH_TETR_2"/>
    <property type="match status" value="1"/>
</dbReference>
<evidence type="ECO:0000313" key="6">
    <source>
        <dbReference type="EMBL" id="QPI61236.1"/>
    </source>
</evidence>
<reference evidence="6 7" key="1">
    <citation type="submission" date="2020-11" db="EMBL/GenBank/DDBJ databases">
        <title>Complete genome sequence unveiled secondary metabolic potentials in Streptomyces solisilvae HNM0141.</title>
        <authorList>
            <person name="Huang X."/>
        </authorList>
    </citation>
    <scope>NUCLEOTIDE SEQUENCE [LARGE SCALE GENOMIC DNA]</scope>
    <source>
        <strain evidence="6 7">HNM0141</strain>
    </source>
</reference>
<dbReference type="EMBL" id="CP065050">
    <property type="protein sequence ID" value="QPI61236.1"/>
    <property type="molecule type" value="Genomic_DNA"/>
</dbReference>
<proteinExistence type="predicted"/>
<dbReference type="Pfam" id="PF00440">
    <property type="entry name" value="TetR_N"/>
    <property type="match status" value="1"/>
</dbReference>
<dbReference type="InterPro" id="IPR011075">
    <property type="entry name" value="TetR_C"/>
</dbReference>
<dbReference type="SUPFAM" id="SSF48498">
    <property type="entry name" value="Tetracyclin repressor-like, C-terminal domain"/>
    <property type="match status" value="1"/>
</dbReference>
<feature type="DNA-binding region" description="H-T-H motif" evidence="4">
    <location>
        <begin position="182"/>
        <end position="201"/>
    </location>
</feature>
<name>A0ABX6WLL4_STRMQ</name>
<dbReference type="Pfam" id="PF16925">
    <property type="entry name" value="TetR_C_13"/>
    <property type="match status" value="1"/>
</dbReference>
<keyword evidence="2 4" id="KW-0238">DNA-binding</keyword>
<evidence type="ECO:0000256" key="3">
    <source>
        <dbReference type="ARBA" id="ARBA00023163"/>
    </source>
</evidence>
<dbReference type="Pfam" id="PF08021">
    <property type="entry name" value="FAD_binding_9"/>
    <property type="match status" value="1"/>
</dbReference>
<accession>A0ABX6WLL4</accession>
<feature type="domain" description="HTH tetR-type" evidence="5">
    <location>
        <begin position="159"/>
        <end position="219"/>
    </location>
</feature>
<dbReference type="Proteomes" id="UP000663421">
    <property type="component" value="Chromosome"/>
</dbReference>
<evidence type="ECO:0000256" key="2">
    <source>
        <dbReference type="ARBA" id="ARBA00023125"/>
    </source>
</evidence>
<keyword evidence="3" id="KW-0804">Transcription</keyword>
<evidence type="ECO:0000313" key="7">
    <source>
        <dbReference type="Proteomes" id="UP000663421"/>
    </source>
</evidence>
<keyword evidence="1" id="KW-0805">Transcription regulation</keyword>
<dbReference type="Gene3D" id="2.40.30.10">
    <property type="entry name" value="Translation factors"/>
    <property type="match status" value="1"/>
</dbReference>
<dbReference type="Gene3D" id="1.10.357.10">
    <property type="entry name" value="Tetracycline Repressor, domain 2"/>
    <property type="match status" value="1"/>
</dbReference>
<dbReference type="InterPro" id="IPR001647">
    <property type="entry name" value="HTH_TetR"/>
</dbReference>
<dbReference type="SUPFAM" id="SSF46689">
    <property type="entry name" value="Homeodomain-like"/>
    <property type="match status" value="1"/>
</dbReference>
<dbReference type="PRINTS" id="PR00455">
    <property type="entry name" value="HTHTETR"/>
</dbReference>
<dbReference type="InterPro" id="IPR036271">
    <property type="entry name" value="Tet_transcr_reg_TetR-rel_C_sf"/>
</dbReference>
<sequence>MIPEVHLPESRTMITLEVRRREFLTPGFASITLKGPALRDLVLADNDQSVRLFCPRGAQTALRMPTISTGLGTQRWMDGRRASVARAAAGSAARAPTVPARGRTLDHLRCACRAGCCRAPTPQPDKPDDAREREMEAKIQTSYAVGMPIKPGTLTAKGRETRQRIVAAAAQLMFECGVADTTVEDVRAQAQVSNSQVYHYFADKAALVRAVIEYQTDAVIEPQEQIFARLDTMEGLREWRDFAVARQRELNCRGGCPIASLAGQLAEHDEVARLQLSHSFLRWSAGLRAGLVAMHAKGGLRPGADPEALALFLLASLQGGLLMTQLDRDTKPLETALDMALAYIGSQTLA</sequence>
<evidence type="ECO:0000259" key="5">
    <source>
        <dbReference type="PROSITE" id="PS50977"/>
    </source>
</evidence>
<dbReference type="InterPro" id="IPR009057">
    <property type="entry name" value="Homeodomain-like_sf"/>
</dbReference>